<evidence type="ECO:0000256" key="2">
    <source>
        <dbReference type="ARBA" id="ARBA00022692"/>
    </source>
</evidence>
<keyword evidence="4 6" id="KW-0472">Membrane</keyword>
<feature type="region of interest" description="Disordered" evidence="5">
    <location>
        <begin position="19"/>
        <end position="46"/>
    </location>
</feature>
<dbReference type="EMBL" id="WIWV01000107">
    <property type="protein sequence ID" value="KAF7713738.1"/>
    <property type="molecule type" value="Genomic_DNA"/>
</dbReference>
<feature type="transmembrane region" description="Helical" evidence="6">
    <location>
        <begin position="139"/>
        <end position="158"/>
    </location>
</feature>
<feature type="compositionally biased region" description="Polar residues" evidence="5">
    <location>
        <begin position="31"/>
        <end position="46"/>
    </location>
</feature>
<dbReference type="AlphaFoldDB" id="A0A8J8VZN5"/>
<dbReference type="Pfam" id="PF06398">
    <property type="entry name" value="Pex24p"/>
    <property type="match status" value="1"/>
</dbReference>
<feature type="domain" description="TECPR1-like DysF" evidence="7">
    <location>
        <begin position="84"/>
        <end position="517"/>
    </location>
</feature>
<comment type="subcellular location">
    <subcellularLocation>
        <location evidence="1">Membrane</location>
        <topology evidence="1">Multi-pass membrane protein</topology>
    </subcellularLocation>
</comment>
<dbReference type="PANTHER" id="PTHR28304:SF2">
    <property type="entry name" value="PEROXISOMAL MEMBRANE PROTEIN PEX29"/>
    <property type="match status" value="1"/>
</dbReference>
<accession>A0A8J8VZN5</accession>
<dbReference type="Proteomes" id="UP000631181">
    <property type="component" value="Unassembled WGS sequence"/>
</dbReference>
<feature type="region of interest" description="Disordered" evidence="5">
    <location>
        <begin position="478"/>
        <end position="497"/>
    </location>
</feature>
<evidence type="ECO:0000313" key="9">
    <source>
        <dbReference type="Proteomes" id="UP000631181"/>
    </source>
</evidence>
<reference evidence="8" key="1">
    <citation type="journal article" date="2020" name="Front. Microbiol.">
        <title>Gene regulatory networks of Penicillium echinulatum 2HH and Penicillium oxalicum 114-2 inferred by a computational biology approach.</title>
        <authorList>
            <person name="Lenz A.R."/>
            <person name="Galan-Vasquez E."/>
            <person name="Balbinot E."/>
            <person name="De Abreu F.P."/>
            <person name="De Oliveira N.S."/>
            <person name="Da Rosa L.O."/>
            <person name="De Avila E Silva S."/>
            <person name="Camassola M."/>
            <person name="Dillon A.J.P."/>
            <person name="Perez-Rueda E."/>
        </authorList>
    </citation>
    <scope>NUCLEOTIDE SEQUENCE</scope>
    <source>
        <strain evidence="8">S1M29</strain>
    </source>
</reference>
<sequence length="541" mass="59937">MSQLTSEILKTRDDAVSMLGIKRPRRHRSGSQDSTQSRMSTQSKTSIQDRLFSKILEQVIPADDDDDGADFDDDASVASSHRPPFSLPAMSNNFRRFNARIGVVFLFQTQVEQVLSWETPSHTISLLFVYSFICLDPHLILILPLVVFLLFIMVPAFVARHPPPPSTSTSSTIPYYSYDGPALAPAKTIKPASETSKDFFRNMRDLQNVMADFSDAHDAIIGIFAPLTNFSNEKLSSTIFLGGTVATAVLFLMAHLLPLKLIMLAVGNAAVLSINPRIRSMVKGLISDVLGEGPEEDIGNEGALEGPAGFVASIPQDPSAAMSALEKLAEISLDTEPEEREVEIFELQHRAFESAEPGWETFIFSPQPYDPLSPARIAGDRPRGCRFFDDVQAPSGWKWKGKKWELDMDCREWVVERMITGVGFEVPEADPNASALIDEAGGWVWDLRKEQSTGRDEPDRGVTPSEYGDLDLSSTVSRATNAVSSKGKHRARPTKDWEEASSALYGVGDWRRRRWVRIVQRVNLRPVSGTGTVTYSTLRQG</sequence>
<evidence type="ECO:0000256" key="6">
    <source>
        <dbReference type="SAM" id="Phobius"/>
    </source>
</evidence>
<evidence type="ECO:0000259" key="7">
    <source>
        <dbReference type="Pfam" id="PF06398"/>
    </source>
</evidence>
<feature type="compositionally biased region" description="Acidic residues" evidence="5">
    <location>
        <begin position="63"/>
        <end position="75"/>
    </location>
</feature>
<dbReference type="GO" id="GO:0005778">
    <property type="term" value="C:peroxisomal membrane"/>
    <property type="evidence" value="ECO:0007669"/>
    <property type="project" value="TreeGrafter"/>
</dbReference>
<dbReference type="PANTHER" id="PTHR28304">
    <property type="entry name" value="PEROXISOMAL MEMBRANE PROTEIN PEX29"/>
    <property type="match status" value="1"/>
</dbReference>
<feature type="region of interest" description="Disordered" evidence="5">
    <location>
        <begin position="63"/>
        <end position="82"/>
    </location>
</feature>
<dbReference type="OrthoDB" id="74314at2759"/>
<feature type="region of interest" description="Disordered" evidence="5">
    <location>
        <begin position="450"/>
        <end position="473"/>
    </location>
</feature>
<protein>
    <recommendedName>
        <fullName evidence="7">TECPR1-like DysF domain-containing protein</fullName>
    </recommendedName>
</protein>
<keyword evidence="3 6" id="KW-1133">Transmembrane helix</keyword>
<keyword evidence="9" id="KW-1185">Reference proteome</keyword>
<dbReference type="InterPro" id="IPR010482">
    <property type="entry name" value="TECPR1-like_DysF"/>
</dbReference>
<proteinExistence type="predicted"/>
<evidence type="ECO:0000256" key="3">
    <source>
        <dbReference type="ARBA" id="ARBA00022989"/>
    </source>
</evidence>
<feature type="transmembrane region" description="Helical" evidence="6">
    <location>
        <begin position="239"/>
        <end position="257"/>
    </location>
</feature>
<name>A0A8J8VZN5_9EURO</name>
<dbReference type="InterPro" id="IPR052816">
    <property type="entry name" value="Peroxisomal_Membrane_PEX28-32"/>
</dbReference>
<comment type="caution">
    <text evidence="8">The sequence shown here is derived from an EMBL/GenBank/DDBJ whole genome shotgun (WGS) entry which is preliminary data.</text>
</comment>
<evidence type="ECO:0000313" key="8">
    <source>
        <dbReference type="EMBL" id="KAF7713738.1"/>
    </source>
</evidence>
<evidence type="ECO:0000256" key="5">
    <source>
        <dbReference type="SAM" id="MobiDB-lite"/>
    </source>
</evidence>
<organism evidence="8 9">
    <name type="scientific">Penicillium ucsense</name>
    <dbReference type="NCBI Taxonomy" id="2839758"/>
    <lineage>
        <taxon>Eukaryota</taxon>
        <taxon>Fungi</taxon>
        <taxon>Dikarya</taxon>
        <taxon>Ascomycota</taxon>
        <taxon>Pezizomycotina</taxon>
        <taxon>Eurotiomycetes</taxon>
        <taxon>Eurotiomycetidae</taxon>
        <taxon>Eurotiales</taxon>
        <taxon>Aspergillaceae</taxon>
        <taxon>Penicillium</taxon>
    </lineage>
</organism>
<keyword evidence="2 6" id="KW-0812">Transmembrane</keyword>
<evidence type="ECO:0000256" key="4">
    <source>
        <dbReference type="ARBA" id="ARBA00023136"/>
    </source>
</evidence>
<dbReference type="GO" id="GO:0007031">
    <property type="term" value="P:peroxisome organization"/>
    <property type="evidence" value="ECO:0007669"/>
    <property type="project" value="UniProtKB-ARBA"/>
</dbReference>
<evidence type="ECO:0000256" key="1">
    <source>
        <dbReference type="ARBA" id="ARBA00004141"/>
    </source>
</evidence>
<feature type="compositionally biased region" description="Basic and acidic residues" evidence="5">
    <location>
        <begin position="450"/>
        <end position="460"/>
    </location>
</feature>
<gene>
    <name evidence="8" type="ORF">PECM_000604</name>
</gene>